<feature type="compositionally biased region" description="Basic and acidic residues" evidence="1">
    <location>
        <begin position="27"/>
        <end position="56"/>
    </location>
</feature>
<dbReference type="AlphaFoldDB" id="A0A9W6ZSU2"/>
<sequence length="194" mass="22107">MPHKPVKINDDKDLKTIQEYFSRPPKPKRDLAKEKAARKAEEARLAQEAEDEARARAAYEAEMQAQADAKARAEAEANKEVDILEGLSAKDFVAPIKELSEAKKRDYGYGVPQWSPYRMTKVTSTPEWKEKLWSTTNAEWGIYSKQKNALDPATQSRLARGMVKEMKANASIDHTWEVIGRRPGQDPKNKFFMP</sequence>
<proteinExistence type="predicted"/>
<name>A0A9W6ZSU2_9STRA</name>
<organism evidence="2 3">
    <name type="scientific">Triparma strigata</name>
    <dbReference type="NCBI Taxonomy" id="1606541"/>
    <lineage>
        <taxon>Eukaryota</taxon>
        <taxon>Sar</taxon>
        <taxon>Stramenopiles</taxon>
        <taxon>Ochrophyta</taxon>
        <taxon>Bolidophyceae</taxon>
        <taxon>Parmales</taxon>
        <taxon>Triparmaceae</taxon>
        <taxon>Triparma</taxon>
    </lineage>
</organism>
<reference evidence="3" key="1">
    <citation type="journal article" date="2023" name="Commun. Biol.">
        <title>Genome analysis of Parmales, the sister group of diatoms, reveals the evolutionary specialization of diatoms from phago-mixotrophs to photoautotrophs.</title>
        <authorList>
            <person name="Ban H."/>
            <person name="Sato S."/>
            <person name="Yoshikawa S."/>
            <person name="Yamada K."/>
            <person name="Nakamura Y."/>
            <person name="Ichinomiya M."/>
            <person name="Sato N."/>
            <person name="Blanc-Mathieu R."/>
            <person name="Endo H."/>
            <person name="Kuwata A."/>
            <person name="Ogata H."/>
        </authorList>
    </citation>
    <scope>NUCLEOTIDE SEQUENCE [LARGE SCALE GENOMIC DNA]</scope>
    <source>
        <strain evidence="3">NIES 3701</strain>
    </source>
</reference>
<protein>
    <submittedName>
        <fullName evidence="2">Uncharacterized protein</fullName>
    </submittedName>
</protein>
<evidence type="ECO:0000313" key="3">
    <source>
        <dbReference type="Proteomes" id="UP001165085"/>
    </source>
</evidence>
<dbReference type="EMBL" id="BRXY01000037">
    <property type="protein sequence ID" value="GMH55980.1"/>
    <property type="molecule type" value="Genomic_DNA"/>
</dbReference>
<dbReference type="Proteomes" id="UP001165085">
    <property type="component" value="Unassembled WGS sequence"/>
</dbReference>
<comment type="caution">
    <text evidence="2">The sequence shown here is derived from an EMBL/GenBank/DDBJ whole genome shotgun (WGS) entry which is preliminary data.</text>
</comment>
<feature type="region of interest" description="Disordered" evidence="1">
    <location>
        <begin position="1"/>
        <end position="56"/>
    </location>
</feature>
<keyword evidence="3" id="KW-1185">Reference proteome</keyword>
<evidence type="ECO:0000256" key="1">
    <source>
        <dbReference type="SAM" id="MobiDB-lite"/>
    </source>
</evidence>
<evidence type="ECO:0000313" key="2">
    <source>
        <dbReference type="EMBL" id="GMH55980.1"/>
    </source>
</evidence>
<gene>
    <name evidence="2" type="ORF">TrST_g5168</name>
</gene>
<accession>A0A9W6ZSU2</accession>
<feature type="compositionally biased region" description="Basic and acidic residues" evidence="1">
    <location>
        <begin position="7"/>
        <end position="16"/>
    </location>
</feature>
<dbReference type="OrthoDB" id="193044at2759"/>